<dbReference type="SUPFAM" id="SSF46785">
    <property type="entry name" value="Winged helix' DNA-binding domain"/>
    <property type="match status" value="1"/>
</dbReference>
<dbReference type="Proteomes" id="UP000224974">
    <property type="component" value="Unassembled WGS sequence"/>
</dbReference>
<dbReference type="InterPro" id="IPR036388">
    <property type="entry name" value="WH-like_DNA-bd_sf"/>
</dbReference>
<dbReference type="GO" id="GO:0003700">
    <property type="term" value="F:DNA-binding transcription factor activity"/>
    <property type="evidence" value="ECO:0007669"/>
    <property type="project" value="InterPro"/>
</dbReference>
<dbReference type="STRING" id="1111728.GCA_000427805_01691"/>
<dbReference type="InterPro" id="IPR051446">
    <property type="entry name" value="HTH_trans_reg/aminotransferase"/>
</dbReference>
<dbReference type="RefSeq" id="WP_029096418.1">
    <property type="nucleotide sequence ID" value="NZ_PDDX01000001.1"/>
</dbReference>
<dbReference type="OrthoDB" id="6555412at2"/>
<evidence type="ECO:0000256" key="5">
    <source>
        <dbReference type="ARBA" id="ARBA00023163"/>
    </source>
</evidence>
<proteinExistence type="inferred from homology"/>
<keyword evidence="5" id="KW-0804">Transcription</keyword>
<dbReference type="GO" id="GO:0008483">
    <property type="term" value="F:transaminase activity"/>
    <property type="evidence" value="ECO:0007669"/>
    <property type="project" value="UniProtKB-KW"/>
</dbReference>
<dbReference type="InterPro" id="IPR015421">
    <property type="entry name" value="PyrdxlP-dep_Trfase_major"/>
</dbReference>
<organism evidence="7 8">
    <name type="scientific">Budvicia aquatica</name>
    <dbReference type="NCBI Taxonomy" id="82979"/>
    <lineage>
        <taxon>Bacteria</taxon>
        <taxon>Pseudomonadati</taxon>
        <taxon>Pseudomonadota</taxon>
        <taxon>Gammaproteobacteria</taxon>
        <taxon>Enterobacterales</taxon>
        <taxon>Budviciaceae</taxon>
        <taxon>Budvicia</taxon>
    </lineage>
</organism>
<evidence type="ECO:0000256" key="3">
    <source>
        <dbReference type="ARBA" id="ARBA00023015"/>
    </source>
</evidence>
<evidence type="ECO:0000256" key="1">
    <source>
        <dbReference type="ARBA" id="ARBA00005384"/>
    </source>
</evidence>
<dbReference type="Pfam" id="PF00392">
    <property type="entry name" value="GntR"/>
    <property type="match status" value="1"/>
</dbReference>
<gene>
    <name evidence="7" type="ORF">CRN84_11875</name>
</gene>
<evidence type="ECO:0000313" key="7">
    <source>
        <dbReference type="EMBL" id="PHI29986.1"/>
    </source>
</evidence>
<sequence length="449" mass="50898">MLLLRIDRKGNIQNQLVTNIIDLINQGELKFGDYLPSIRSMSDHFSISRSSVIGAYEKLASLGVVQSKERSGFFVAAIFDRELHEKAKDVLFIDNNQRPNDGKGLLEYVDDTNIPGAFMKKYFLDLHLNKTADAEHFDLKENIINTVLSLRGMKMKFSNTVVSKSATSLVFSIALAIKNHNPNPCVVLEFPCNQLIYEIFNSFNFDIKLVPVDSNGLMVDQLPNEPVDCIYVTPSYQFPTGGILNQERRAYLTEWCLKNDAWLIEDDSWAIMNLGKKITSPIYLNGQNDRLIYVTSLGLILGSETSVGIGVFPEALLDKVQDIENIVNNESSVMFSKLISDYLGSNRIIRDIANLAQKRREKYQLAIEGVNRAFDDPDVWGEPRSTYFSFNMQDVGLLKNSEILNKITLISDRCNCTDYPEFKNRVIYPFASLSLDEIGRINQQLALNR</sequence>
<dbReference type="SMART" id="SM00345">
    <property type="entry name" value="HTH_GNTR"/>
    <property type="match status" value="1"/>
</dbReference>
<name>A0A2C6DFL3_9GAMM</name>
<keyword evidence="2" id="KW-0663">Pyridoxal phosphate</keyword>
<dbReference type="Gene3D" id="3.40.640.10">
    <property type="entry name" value="Type I PLP-dependent aspartate aminotransferase-like (Major domain)"/>
    <property type="match status" value="1"/>
</dbReference>
<protein>
    <submittedName>
        <fullName evidence="7">PLP-dependent aminotransferase family protein</fullName>
    </submittedName>
</protein>
<feature type="domain" description="HTH gntR-type" evidence="6">
    <location>
        <begin position="10"/>
        <end position="78"/>
    </location>
</feature>
<evidence type="ECO:0000259" key="6">
    <source>
        <dbReference type="PROSITE" id="PS50949"/>
    </source>
</evidence>
<dbReference type="SUPFAM" id="SSF53383">
    <property type="entry name" value="PLP-dependent transferases"/>
    <property type="match status" value="1"/>
</dbReference>
<dbReference type="PROSITE" id="PS50949">
    <property type="entry name" value="HTH_GNTR"/>
    <property type="match status" value="1"/>
</dbReference>
<dbReference type="InterPro" id="IPR015424">
    <property type="entry name" value="PyrdxlP-dep_Trfase"/>
</dbReference>
<dbReference type="InterPro" id="IPR000524">
    <property type="entry name" value="Tscrpt_reg_HTH_GntR"/>
</dbReference>
<comment type="similarity">
    <text evidence="1">In the C-terminal section; belongs to the class-I pyridoxal-phosphate-dependent aminotransferase family.</text>
</comment>
<dbReference type="Gene3D" id="1.10.10.10">
    <property type="entry name" value="Winged helix-like DNA-binding domain superfamily/Winged helix DNA-binding domain"/>
    <property type="match status" value="1"/>
</dbReference>
<keyword evidence="8" id="KW-1185">Reference proteome</keyword>
<dbReference type="GO" id="GO:0003677">
    <property type="term" value="F:DNA binding"/>
    <property type="evidence" value="ECO:0007669"/>
    <property type="project" value="UniProtKB-KW"/>
</dbReference>
<comment type="caution">
    <text evidence="7">The sequence shown here is derived from an EMBL/GenBank/DDBJ whole genome shotgun (WGS) entry which is preliminary data.</text>
</comment>
<dbReference type="EMBL" id="PDDX01000001">
    <property type="protein sequence ID" value="PHI29986.1"/>
    <property type="molecule type" value="Genomic_DNA"/>
</dbReference>
<evidence type="ECO:0000256" key="2">
    <source>
        <dbReference type="ARBA" id="ARBA00022898"/>
    </source>
</evidence>
<dbReference type="PANTHER" id="PTHR46577">
    <property type="entry name" value="HTH-TYPE TRANSCRIPTIONAL REGULATORY PROTEIN GABR"/>
    <property type="match status" value="1"/>
</dbReference>
<evidence type="ECO:0000313" key="8">
    <source>
        <dbReference type="Proteomes" id="UP000224974"/>
    </source>
</evidence>
<keyword evidence="7" id="KW-0808">Transferase</keyword>
<keyword evidence="4" id="KW-0238">DNA-binding</keyword>
<reference evidence="8" key="1">
    <citation type="submission" date="2017-09" db="EMBL/GenBank/DDBJ databases">
        <title>FDA dAtabase for Regulatory Grade micrObial Sequences (FDA-ARGOS): Supporting development and validation of Infectious Disease Dx tests.</title>
        <authorList>
            <person name="Minogue T."/>
            <person name="Wolcott M."/>
            <person name="Wasieloski L."/>
            <person name="Aguilar W."/>
            <person name="Moore D."/>
            <person name="Tallon L."/>
            <person name="Sadzewicz L."/>
            <person name="Ott S."/>
            <person name="Zhao X."/>
            <person name="Nagaraj S."/>
            <person name="Vavikolanu K."/>
            <person name="Aluvathingal J."/>
            <person name="Nadendla S."/>
            <person name="Sichtig H."/>
        </authorList>
    </citation>
    <scope>NUCLEOTIDE SEQUENCE [LARGE SCALE GENOMIC DNA]</scope>
    <source>
        <strain evidence="8">FDAARGOS_387</strain>
    </source>
</reference>
<dbReference type="InterPro" id="IPR036390">
    <property type="entry name" value="WH_DNA-bd_sf"/>
</dbReference>
<evidence type="ECO:0000256" key="4">
    <source>
        <dbReference type="ARBA" id="ARBA00023125"/>
    </source>
</evidence>
<dbReference type="CDD" id="cd07377">
    <property type="entry name" value="WHTH_GntR"/>
    <property type="match status" value="1"/>
</dbReference>
<keyword evidence="3" id="KW-0805">Transcription regulation</keyword>
<dbReference type="PANTHER" id="PTHR46577:SF1">
    <property type="entry name" value="HTH-TYPE TRANSCRIPTIONAL REGULATORY PROTEIN GABR"/>
    <property type="match status" value="1"/>
</dbReference>
<dbReference type="AlphaFoldDB" id="A0A2C6DFL3"/>
<accession>A0A2C6DFL3</accession>
<keyword evidence="7" id="KW-0032">Aminotransferase</keyword>